<dbReference type="GO" id="GO:0016747">
    <property type="term" value="F:acyltransferase activity, transferring groups other than amino-acyl groups"/>
    <property type="evidence" value="ECO:0007669"/>
    <property type="project" value="InterPro"/>
</dbReference>
<name>A0A143PG94_LUTPR</name>
<evidence type="ECO:0000313" key="6">
    <source>
        <dbReference type="Proteomes" id="UP000076079"/>
    </source>
</evidence>
<accession>A0A143PG94</accession>
<dbReference type="Proteomes" id="UP000076079">
    <property type="component" value="Chromosome"/>
</dbReference>
<reference evidence="5 6" key="1">
    <citation type="journal article" date="2016" name="Genome Announc.">
        <title>First Complete Genome Sequence of a Subdivision 6 Acidobacterium Strain.</title>
        <authorList>
            <person name="Huang S."/>
            <person name="Vieira S."/>
            <person name="Bunk B."/>
            <person name="Riedel T."/>
            <person name="Sproer C."/>
            <person name="Overmann J."/>
        </authorList>
    </citation>
    <scope>NUCLEOTIDE SEQUENCE [LARGE SCALE GENOMIC DNA]</scope>
    <source>
        <strain evidence="6">DSM 100886 HEG_-6_39</strain>
    </source>
</reference>
<dbReference type="PANTHER" id="PTHR43877">
    <property type="entry name" value="AMINOALKYLPHOSPHONATE N-ACETYLTRANSFERASE-RELATED-RELATED"/>
    <property type="match status" value="1"/>
</dbReference>
<dbReference type="RefSeq" id="WP_110169496.1">
    <property type="nucleotide sequence ID" value="NZ_CP015136.1"/>
</dbReference>
<dbReference type="PROSITE" id="PS51186">
    <property type="entry name" value="GNAT"/>
    <property type="match status" value="1"/>
</dbReference>
<dbReference type="AlphaFoldDB" id="A0A143PG94"/>
<keyword evidence="1 5" id="KW-0808">Transferase</keyword>
<keyword evidence="6" id="KW-1185">Reference proteome</keyword>
<feature type="region of interest" description="Disordered" evidence="3">
    <location>
        <begin position="180"/>
        <end position="201"/>
    </location>
</feature>
<evidence type="ECO:0000259" key="4">
    <source>
        <dbReference type="PROSITE" id="PS51186"/>
    </source>
</evidence>
<dbReference type="STRING" id="1855912.LuPra_00728"/>
<dbReference type="KEGG" id="abac:LuPra_00728"/>
<sequence length="201" mass="21870">MSPILAPVDVPQARQLPEGYTIQRGRPEQAEAMHALIMASLDEGHLLPRTLEDLRRHAERFLVIMSGDTLVGCAELAPLSGTVAEVRSLVIGPAHRGKRLGPALIESLGATARREQFGTLCAFTHEATHFVRLGFTIVPHTWLPEKIATDCVGCPKFRTCGQHAVALPLRGTQIGSMTAVRHSRRAAQPRSAESSVLVLHR</sequence>
<evidence type="ECO:0000256" key="3">
    <source>
        <dbReference type="SAM" id="MobiDB-lite"/>
    </source>
</evidence>
<dbReference type="InterPro" id="IPR050832">
    <property type="entry name" value="Bact_Acetyltransf"/>
</dbReference>
<dbReference type="OrthoDB" id="9793138at2"/>
<gene>
    <name evidence="5" type="primary">argA_1</name>
    <name evidence="5" type="ORF">LuPra_00728</name>
</gene>
<dbReference type="CDD" id="cd04301">
    <property type="entry name" value="NAT_SF"/>
    <property type="match status" value="1"/>
</dbReference>
<dbReference type="SUPFAM" id="SSF55729">
    <property type="entry name" value="Acyl-CoA N-acyltransferases (Nat)"/>
    <property type="match status" value="1"/>
</dbReference>
<protein>
    <submittedName>
        <fullName evidence="5">Amino-acid acetyltransferase</fullName>
        <ecNumber evidence="5">2.3.1.1</ecNumber>
    </submittedName>
</protein>
<dbReference type="EC" id="2.3.1.1" evidence="5"/>
<evidence type="ECO:0000313" key="5">
    <source>
        <dbReference type="EMBL" id="AMY07555.1"/>
    </source>
</evidence>
<dbReference type="InterPro" id="IPR016181">
    <property type="entry name" value="Acyl_CoA_acyltransferase"/>
</dbReference>
<evidence type="ECO:0000256" key="2">
    <source>
        <dbReference type="ARBA" id="ARBA00023315"/>
    </source>
</evidence>
<evidence type="ECO:0000256" key="1">
    <source>
        <dbReference type="ARBA" id="ARBA00022679"/>
    </source>
</evidence>
<proteinExistence type="predicted"/>
<dbReference type="EMBL" id="CP015136">
    <property type="protein sequence ID" value="AMY07555.1"/>
    <property type="molecule type" value="Genomic_DNA"/>
</dbReference>
<dbReference type="InterPro" id="IPR000182">
    <property type="entry name" value="GNAT_dom"/>
</dbReference>
<dbReference type="Gene3D" id="3.40.630.30">
    <property type="match status" value="1"/>
</dbReference>
<dbReference type="Pfam" id="PF00583">
    <property type="entry name" value="Acetyltransf_1"/>
    <property type="match status" value="1"/>
</dbReference>
<keyword evidence="2 5" id="KW-0012">Acyltransferase</keyword>
<reference evidence="6" key="2">
    <citation type="submission" date="2016-04" db="EMBL/GenBank/DDBJ databases">
        <title>First Complete Genome Sequence of a Subdivision 6 Acidobacterium.</title>
        <authorList>
            <person name="Huang S."/>
            <person name="Vieira S."/>
            <person name="Bunk B."/>
            <person name="Riedel T."/>
            <person name="Sproeer C."/>
            <person name="Overmann J."/>
        </authorList>
    </citation>
    <scope>NUCLEOTIDE SEQUENCE [LARGE SCALE GENOMIC DNA]</scope>
    <source>
        <strain evidence="6">DSM 100886 HEG_-6_39</strain>
    </source>
</reference>
<feature type="domain" description="N-acetyltransferase" evidence="4">
    <location>
        <begin position="20"/>
        <end position="161"/>
    </location>
</feature>
<organism evidence="5 6">
    <name type="scientific">Luteitalea pratensis</name>
    <dbReference type="NCBI Taxonomy" id="1855912"/>
    <lineage>
        <taxon>Bacteria</taxon>
        <taxon>Pseudomonadati</taxon>
        <taxon>Acidobacteriota</taxon>
        <taxon>Vicinamibacteria</taxon>
        <taxon>Vicinamibacterales</taxon>
        <taxon>Vicinamibacteraceae</taxon>
        <taxon>Luteitalea</taxon>
    </lineage>
</organism>